<reference evidence="3 5" key="2">
    <citation type="submission" date="2018-08" db="EMBL/GenBank/DDBJ databases">
        <title>A genome reference for cultivated species of the human gut microbiota.</title>
        <authorList>
            <person name="Zou Y."/>
            <person name="Xue W."/>
            <person name="Luo G."/>
        </authorList>
    </citation>
    <scope>NUCLEOTIDE SEQUENCE [LARGE SCALE GENOMIC DNA]</scope>
    <source>
        <strain evidence="3 5">TM10-17</strain>
    </source>
</reference>
<dbReference type="Proteomes" id="UP000263754">
    <property type="component" value="Unassembled WGS sequence"/>
</dbReference>
<reference evidence="2 4" key="1">
    <citation type="submission" date="2015-09" db="EMBL/GenBank/DDBJ databases">
        <authorList>
            <consortium name="Pathogen Informatics"/>
        </authorList>
    </citation>
    <scope>NUCLEOTIDE SEQUENCE [LARGE SCALE GENOMIC DNA]</scope>
    <source>
        <strain evidence="2 4">2789STDY5834847</strain>
    </source>
</reference>
<dbReference type="KEGG" id="bun:Bun01g_06990"/>
<evidence type="ECO:0000313" key="3">
    <source>
        <dbReference type="EMBL" id="RGI77759.1"/>
    </source>
</evidence>
<dbReference type="AlphaFoldDB" id="A0A174M0E4"/>
<evidence type="ECO:0000313" key="6">
    <source>
        <dbReference type="Proteomes" id="UP000320533"/>
    </source>
</evidence>
<evidence type="ECO:0000313" key="4">
    <source>
        <dbReference type="Proteomes" id="UP000095614"/>
    </source>
</evidence>
<evidence type="ECO:0000313" key="5">
    <source>
        <dbReference type="Proteomes" id="UP000263754"/>
    </source>
</evidence>
<sequence length="89" mass="10441">MSTEKVSTLTLRLTAEEAEQLERLKALVGKSTGSEALKYVMKEYPRFCAHYREEAKQRREREQEFTEMRRALCGYVEALQRLQAVALRE</sequence>
<dbReference type="EMBL" id="AP019724">
    <property type="protein sequence ID" value="BBK86329.1"/>
    <property type="molecule type" value="Genomic_DNA"/>
</dbReference>
<dbReference type="RefSeq" id="WP_057097994.1">
    <property type="nucleotide sequence ID" value="NZ_JADNFT010000035.1"/>
</dbReference>
<evidence type="ECO:0000313" key="2">
    <source>
        <dbReference type="EMBL" id="CUP28377.1"/>
    </source>
</evidence>
<dbReference type="EMBL" id="CZAF01000009">
    <property type="protein sequence ID" value="CUP28377.1"/>
    <property type="molecule type" value="Genomic_DNA"/>
</dbReference>
<gene>
    <name evidence="1" type="ORF">Bun01g_06990</name>
    <name evidence="3" type="ORF">DXD90_05810</name>
    <name evidence="2" type="ORF">ERS852462_03157</name>
</gene>
<evidence type="ECO:0000313" key="1">
    <source>
        <dbReference type="EMBL" id="BBK86329.1"/>
    </source>
</evidence>
<reference evidence="1 6" key="3">
    <citation type="submission" date="2019-06" db="EMBL/GenBank/DDBJ databases">
        <title>Complete genome sequence of Bacteroides uniformis NBRC 113350.</title>
        <authorList>
            <person name="Miura T."/>
            <person name="Furukawa M."/>
            <person name="Shimamura M."/>
            <person name="Ohyama Y."/>
            <person name="Yamazoe A."/>
            <person name="Kawasaki H."/>
        </authorList>
    </citation>
    <scope>NUCLEOTIDE SEQUENCE [LARGE SCALE GENOMIC DNA]</scope>
    <source>
        <strain evidence="1 6">NBRC 113350</strain>
    </source>
</reference>
<proteinExistence type="predicted"/>
<name>A0A174M0E4_BACUN</name>
<dbReference type="EMBL" id="QSOF01000006">
    <property type="protein sequence ID" value="RGI77759.1"/>
    <property type="molecule type" value="Genomic_DNA"/>
</dbReference>
<dbReference type="Proteomes" id="UP000095614">
    <property type="component" value="Unassembled WGS sequence"/>
</dbReference>
<dbReference type="OrthoDB" id="1044757at2"/>
<organism evidence="2 4">
    <name type="scientific">Bacteroides uniformis</name>
    <dbReference type="NCBI Taxonomy" id="820"/>
    <lineage>
        <taxon>Bacteria</taxon>
        <taxon>Pseudomonadati</taxon>
        <taxon>Bacteroidota</taxon>
        <taxon>Bacteroidia</taxon>
        <taxon>Bacteroidales</taxon>
        <taxon>Bacteroidaceae</taxon>
        <taxon>Bacteroides</taxon>
    </lineage>
</organism>
<protein>
    <submittedName>
        <fullName evidence="2">Uncharacterized protein</fullName>
    </submittedName>
</protein>
<accession>A0A174M0E4</accession>
<dbReference type="Proteomes" id="UP000320533">
    <property type="component" value="Chromosome"/>
</dbReference>